<dbReference type="InterPro" id="IPR007630">
    <property type="entry name" value="RNA_pol_sigma70_r4"/>
</dbReference>
<protein>
    <submittedName>
        <fullName evidence="8">Sigma-70 family RNA polymerase sigma factor</fullName>
    </submittedName>
</protein>
<dbReference type="PANTHER" id="PTHR43133">
    <property type="entry name" value="RNA POLYMERASE ECF-TYPE SIGMA FACTO"/>
    <property type="match status" value="1"/>
</dbReference>
<evidence type="ECO:0000256" key="4">
    <source>
        <dbReference type="ARBA" id="ARBA00023125"/>
    </source>
</evidence>
<evidence type="ECO:0000259" key="7">
    <source>
        <dbReference type="Pfam" id="PF04545"/>
    </source>
</evidence>
<dbReference type="GO" id="GO:0016987">
    <property type="term" value="F:sigma factor activity"/>
    <property type="evidence" value="ECO:0007669"/>
    <property type="project" value="UniProtKB-KW"/>
</dbReference>
<comment type="similarity">
    <text evidence="1">Belongs to the sigma-70 factor family. ECF subfamily.</text>
</comment>
<proteinExistence type="inferred from homology"/>
<comment type="caution">
    <text evidence="8">The sequence shown here is derived from an EMBL/GenBank/DDBJ whole genome shotgun (WGS) entry which is preliminary data.</text>
</comment>
<keyword evidence="2" id="KW-0805">Transcription regulation</keyword>
<evidence type="ECO:0000259" key="6">
    <source>
        <dbReference type="Pfam" id="PF04542"/>
    </source>
</evidence>
<dbReference type="PANTHER" id="PTHR43133:SF8">
    <property type="entry name" value="RNA POLYMERASE SIGMA FACTOR HI_1459-RELATED"/>
    <property type="match status" value="1"/>
</dbReference>
<dbReference type="InterPro" id="IPR013324">
    <property type="entry name" value="RNA_pol_sigma_r3/r4-like"/>
</dbReference>
<organism evidence="8 9">
    <name type="scientific">Photobacterium sanguinicancri</name>
    <dbReference type="NCBI Taxonomy" id="875932"/>
    <lineage>
        <taxon>Bacteria</taxon>
        <taxon>Pseudomonadati</taxon>
        <taxon>Pseudomonadota</taxon>
        <taxon>Gammaproteobacteria</taxon>
        <taxon>Vibrionales</taxon>
        <taxon>Vibrionaceae</taxon>
        <taxon>Photobacterium</taxon>
    </lineage>
</organism>
<dbReference type="Proteomes" id="UP001170624">
    <property type="component" value="Unassembled WGS sequence"/>
</dbReference>
<dbReference type="GO" id="GO:0003677">
    <property type="term" value="F:DNA binding"/>
    <property type="evidence" value="ECO:0007669"/>
    <property type="project" value="UniProtKB-KW"/>
</dbReference>
<evidence type="ECO:0000256" key="5">
    <source>
        <dbReference type="ARBA" id="ARBA00023163"/>
    </source>
</evidence>
<feature type="domain" description="RNA polymerase sigma-70 region 4" evidence="7">
    <location>
        <begin position="104"/>
        <end position="149"/>
    </location>
</feature>
<dbReference type="SUPFAM" id="SSF88946">
    <property type="entry name" value="Sigma2 domain of RNA polymerase sigma factors"/>
    <property type="match status" value="1"/>
</dbReference>
<keyword evidence="4" id="KW-0238">DNA-binding</keyword>
<evidence type="ECO:0000313" key="9">
    <source>
        <dbReference type="Proteomes" id="UP001170624"/>
    </source>
</evidence>
<dbReference type="Gene3D" id="1.10.10.10">
    <property type="entry name" value="Winged helix-like DNA-binding domain superfamily/Winged helix DNA-binding domain"/>
    <property type="match status" value="1"/>
</dbReference>
<dbReference type="EMBL" id="JAUOPU010000002">
    <property type="protein sequence ID" value="MDO6541339.1"/>
    <property type="molecule type" value="Genomic_DNA"/>
</dbReference>
<keyword evidence="5" id="KW-0804">Transcription</keyword>
<dbReference type="InterPro" id="IPR039425">
    <property type="entry name" value="RNA_pol_sigma-70-like"/>
</dbReference>
<dbReference type="InterPro" id="IPR014284">
    <property type="entry name" value="RNA_pol_sigma-70_dom"/>
</dbReference>
<accession>A0AAW7Y3D3</accession>
<dbReference type="InterPro" id="IPR007627">
    <property type="entry name" value="RNA_pol_sigma70_r2"/>
</dbReference>
<dbReference type="Gene3D" id="1.10.1740.10">
    <property type="match status" value="1"/>
</dbReference>
<evidence type="ECO:0000256" key="3">
    <source>
        <dbReference type="ARBA" id="ARBA00023082"/>
    </source>
</evidence>
<dbReference type="AlphaFoldDB" id="A0AAW7Y3D3"/>
<dbReference type="GO" id="GO:0006352">
    <property type="term" value="P:DNA-templated transcription initiation"/>
    <property type="evidence" value="ECO:0007669"/>
    <property type="project" value="InterPro"/>
</dbReference>
<keyword evidence="3" id="KW-0731">Sigma factor</keyword>
<evidence type="ECO:0000256" key="1">
    <source>
        <dbReference type="ARBA" id="ARBA00010641"/>
    </source>
</evidence>
<dbReference type="NCBIfam" id="TIGR02937">
    <property type="entry name" value="sigma70-ECF"/>
    <property type="match status" value="1"/>
</dbReference>
<gene>
    <name evidence="8" type="ORF">Q4568_02275</name>
</gene>
<feature type="domain" description="RNA polymerase sigma-70 region 2" evidence="6">
    <location>
        <begin position="12"/>
        <end position="72"/>
    </location>
</feature>
<evidence type="ECO:0000313" key="8">
    <source>
        <dbReference type="EMBL" id="MDO6541339.1"/>
    </source>
</evidence>
<sequence length="182" mass="21075">MKCLMKAWGEAEPQLYSWLLKQTQSQHETEDIMQDVFLKGMRNRQRFCSLQDGKSWLFKVTKNHFIDNVRRKVYAVEIDELKANTTIPPVMTQLQTCLPRILPLLTEEERNIIEQCDLSGMTQVEFAKCHQLSLAATKARLRRARLALKTKLITECKVTQDQTGVCCFKRLRVLPADDESTA</sequence>
<evidence type="ECO:0000256" key="2">
    <source>
        <dbReference type="ARBA" id="ARBA00023015"/>
    </source>
</evidence>
<reference evidence="8" key="1">
    <citation type="submission" date="2023-07" db="EMBL/GenBank/DDBJ databases">
        <title>Genome content predicts the carbon catabolic preferences of heterotrophic bacteria.</title>
        <authorList>
            <person name="Gralka M."/>
        </authorList>
    </citation>
    <scope>NUCLEOTIDE SEQUENCE</scope>
    <source>
        <strain evidence="8">G2M05</strain>
    </source>
</reference>
<dbReference type="Pfam" id="PF04545">
    <property type="entry name" value="Sigma70_r4"/>
    <property type="match status" value="1"/>
</dbReference>
<dbReference type="Pfam" id="PF04542">
    <property type="entry name" value="Sigma70_r2"/>
    <property type="match status" value="1"/>
</dbReference>
<dbReference type="InterPro" id="IPR013325">
    <property type="entry name" value="RNA_pol_sigma_r2"/>
</dbReference>
<dbReference type="InterPro" id="IPR036388">
    <property type="entry name" value="WH-like_DNA-bd_sf"/>
</dbReference>
<dbReference type="SUPFAM" id="SSF88659">
    <property type="entry name" value="Sigma3 and sigma4 domains of RNA polymerase sigma factors"/>
    <property type="match status" value="1"/>
</dbReference>
<name>A0AAW7Y3D3_9GAMM</name>